<evidence type="ECO:0000256" key="4">
    <source>
        <dbReference type="ARBA" id="ARBA00023082"/>
    </source>
</evidence>
<keyword evidence="3" id="KW-0805">Transcription regulation</keyword>
<feature type="compositionally biased region" description="Acidic residues" evidence="6">
    <location>
        <begin position="334"/>
        <end position="347"/>
    </location>
</feature>
<dbReference type="Gene3D" id="1.10.10.10">
    <property type="entry name" value="Winged helix-like DNA-binding domain superfamily/Winged helix DNA-binding domain"/>
    <property type="match status" value="1"/>
</dbReference>
<evidence type="ECO:0000259" key="7">
    <source>
        <dbReference type="Pfam" id="PF04542"/>
    </source>
</evidence>
<evidence type="ECO:0000256" key="1">
    <source>
        <dbReference type="ARBA" id="ARBA00010641"/>
    </source>
</evidence>
<sequence>MSDTSAQLPSAAGDRATEEFVGHRELLFSVVYNLLGSVSDTEDVLQETWLAWARRVRQPDAEEIDNPRAYLVRIAVNQALARQATISRRRETYIGPWLPEPLITQTPEARDTPQGAQAVDAAESALRNESVSMALLVVLETLTPLERAVFVLHEVFGYAHTEIAEILGRSPSAVRQLAHRAREHVQARRPRYQADPHLQQQVTERFVAAALGGDIAELMSLLAPDVTMWTDGGGKVRSALRPVTGRDKVARFLNGYATSRLPETLDIRYQQVNGDPSAVVFSGDSPYAVMVMDLNPSNDQVTDIYLVTNPDKLSRVRLDENGVPTGVPRLAPETDLELDFDPEADAP</sequence>
<dbReference type="Gene3D" id="1.10.1740.10">
    <property type="match status" value="1"/>
</dbReference>
<dbReference type="EMBL" id="FONG01000003">
    <property type="protein sequence ID" value="SFE51228.1"/>
    <property type="molecule type" value="Genomic_DNA"/>
</dbReference>
<comment type="subunit">
    <text evidence="2">Interacts transiently with the RNA polymerase catalytic core formed by RpoA, RpoB, RpoC and RpoZ (2 alpha, 1 beta, 1 beta' and 1 omega subunit) to form the RNA polymerase holoenzyme that can initiate transcription.</text>
</comment>
<evidence type="ECO:0000256" key="2">
    <source>
        <dbReference type="ARBA" id="ARBA00011344"/>
    </source>
</evidence>
<organism evidence="9 10">
    <name type="scientific">Actinacidiphila alni</name>
    <dbReference type="NCBI Taxonomy" id="380248"/>
    <lineage>
        <taxon>Bacteria</taxon>
        <taxon>Bacillati</taxon>
        <taxon>Actinomycetota</taxon>
        <taxon>Actinomycetes</taxon>
        <taxon>Kitasatosporales</taxon>
        <taxon>Streptomycetaceae</taxon>
        <taxon>Actinacidiphila</taxon>
    </lineage>
</organism>
<dbReference type="OrthoDB" id="6689546at2"/>
<gene>
    <name evidence="9" type="ORF">SAMN05216251_103356</name>
</gene>
<dbReference type="PANTHER" id="PTHR30173:SF36">
    <property type="entry name" value="ECF RNA POLYMERASE SIGMA FACTOR SIGJ"/>
    <property type="match status" value="1"/>
</dbReference>
<feature type="domain" description="RNA polymerase sigma factor 70 region 4 type 2" evidence="8">
    <location>
        <begin position="133"/>
        <end position="184"/>
    </location>
</feature>
<dbReference type="InterPro" id="IPR013249">
    <property type="entry name" value="RNA_pol_sigma70_r4_t2"/>
</dbReference>
<evidence type="ECO:0000256" key="6">
    <source>
        <dbReference type="SAM" id="MobiDB-lite"/>
    </source>
</evidence>
<dbReference type="InterPro" id="IPR036388">
    <property type="entry name" value="WH-like_DNA-bd_sf"/>
</dbReference>
<dbReference type="Proteomes" id="UP000199323">
    <property type="component" value="Unassembled WGS sequence"/>
</dbReference>
<reference evidence="9 10" key="1">
    <citation type="submission" date="2016-10" db="EMBL/GenBank/DDBJ databases">
        <authorList>
            <person name="de Groot N.N."/>
        </authorList>
    </citation>
    <scope>NUCLEOTIDE SEQUENCE [LARGE SCALE GENOMIC DNA]</scope>
    <source>
        <strain evidence="9 10">CGMCC 4.3510</strain>
    </source>
</reference>
<dbReference type="InterPro" id="IPR013325">
    <property type="entry name" value="RNA_pol_sigma_r2"/>
</dbReference>
<dbReference type="SUPFAM" id="SSF54427">
    <property type="entry name" value="NTF2-like"/>
    <property type="match status" value="1"/>
</dbReference>
<dbReference type="InterPro" id="IPR032710">
    <property type="entry name" value="NTF2-like_dom_sf"/>
</dbReference>
<feature type="domain" description="RNA polymerase sigma-70 region 2" evidence="7">
    <location>
        <begin position="23"/>
        <end position="80"/>
    </location>
</feature>
<evidence type="ECO:0000256" key="3">
    <source>
        <dbReference type="ARBA" id="ARBA00023015"/>
    </source>
</evidence>
<dbReference type="InterPro" id="IPR014284">
    <property type="entry name" value="RNA_pol_sigma-70_dom"/>
</dbReference>
<dbReference type="InterPro" id="IPR052704">
    <property type="entry name" value="ECF_Sigma-70_Domain"/>
</dbReference>
<dbReference type="Pfam" id="PF04542">
    <property type="entry name" value="Sigma70_r2"/>
    <property type="match status" value="1"/>
</dbReference>
<protein>
    <submittedName>
        <fullName evidence="9">RNA polymerase sigma-70 factor, ECF subfamily</fullName>
    </submittedName>
</protein>
<feature type="region of interest" description="Disordered" evidence="6">
    <location>
        <begin position="324"/>
        <end position="347"/>
    </location>
</feature>
<dbReference type="Pfam" id="PF08281">
    <property type="entry name" value="Sigma70_r4_2"/>
    <property type="match status" value="1"/>
</dbReference>
<dbReference type="Gene3D" id="3.10.450.50">
    <property type="match status" value="1"/>
</dbReference>
<evidence type="ECO:0000313" key="10">
    <source>
        <dbReference type="Proteomes" id="UP000199323"/>
    </source>
</evidence>
<dbReference type="NCBIfam" id="NF007214">
    <property type="entry name" value="PRK09636.1"/>
    <property type="match status" value="1"/>
</dbReference>
<accession>A0A1I2B5R5</accession>
<evidence type="ECO:0000256" key="5">
    <source>
        <dbReference type="ARBA" id="ARBA00023163"/>
    </source>
</evidence>
<comment type="similarity">
    <text evidence="1">Belongs to the sigma-70 factor family. ECF subfamily.</text>
</comment>
<dbReference type="AlphaFoldDB" id="A0A1I2B5R5"/>
<dbReference type="NCBIfam" id="TIGR02937">
    <property type="entry name" value="sigma70-ECF"/>
    <property type="match status" value="1"/>
</dbReference>
<dbReference type="RefSeq" id="WP_093712558.1">
    <property type="nucleotide sequence ID" value="NZ_FONG01000003.1"/>
</dbReference>
<dbReference type="STRING" id="380248.SAMN05216251_103356"/>
<dbReference type="CDD" id="cd06171">
    <property type="entry name" value="Sigma70_r4"/>
    <property type="match status" value="1"/>
</dbReference>
<dbReference type="PANTHER" id="PTHR30173">
    <property type="entry name" value="SIGMA 19 FACTOR"/>
    <property type="match status" value="1"/>
</dbReference>
<proteinExistence type="inferred from homology"/>
<evidence type="ECO:0000313" key="9">
    <source>
        <dbReference type="EMBL" id="SFE51228.1"/>
    </source>
</evidence>
<keyword evidence="5" id="KW-0804">Transcription</keyword>
<dbReference type="InterPro" id="IPR013324">
    <property type="entry name" value="RNA_pol_sigma_r3/r4-like"/>
</dbReference>
<dbReference type="GO" id="GO:0006352">
    <property type="term" value="P:DNA-templated transcription initiation"/>
    <property type="evidence" value="ECO:0007669"/>
    <property type="project" value="InterPro"/>
</dbReference>
<dbReference type="GO" id="GO:0003677">
    <property type="term" value="F:DNA binding"/>
    <property type="evidence" value="ECO:0007669"/>
    <property type="project" value="InterPro"/>
</dbReference>
<dbReference type="SUPFAM" id="SSF88946">
    <property type="entry name" value="Sigma2 domain of RNA polymerase sigma factors"/>
    <property type="match status" value="1"/>
</dbReference>
<dbReference type="GO" id="GO:0016987">
    <property type="term" value="F:sigma factor activity"/>
    <property type="evidence" value="ECO:0007669"/>
    <property type="project" value="UniProtKB-KW"/>
</dbReference>
<name>A0A1I2B5R5_9ACTN</name>
<dbReference type="SUPFAM" id="SSF88659">
    <property type="entry name" value="Sigma3 and sigma4 domains of RNA polymerase sigma factors"/>
    <property type="match status" value="1"/>
</dbReference>
<evidence type="ECO:0000259" key="8">
    <source>
        <dbReference type="Pfam" id="PF08281"/>
    </source>
</evidence>
<keyword evidence="4" id="KW-0731">Sigma factor</keyword>
<dbReference type="InterPro" id="IPR007627">
    <property type="entry name" value="RNA_pol_sigma70_r2"/>
</dbReference>
<keyword evidence="10" id="KW-1185">Reference proteome</keyword>